<sequence length="49" mass="5787">MKKNSKIKKMLLKTVERVARNEVEKDIWRDPPICFGIGHQPKRPKQKAD</sequence>
<name>N1ZRG1_9FIRM</name>
<dbReference type="OrthoDB" id="2063402at2"/>
<evidence type="ECO:0000313" key="2">
    <source>
        <dbReference type="Proteomes" id="UP000012589"/>
    </source>
</evidence>
<dbReference type="Proteomes" id="UP000012589">
    <property type="component" value="Unassembled WGS sequence"/>
</dbReference>
<accession>N1ZRG1</accession>
<dbReference type="NCBIfam" id="TIGR04223">
    <property type="entry name" value="quorum_AgrD"/>
    <property type="match status" value="1"/>
</dbReference>
<organism evidence="1 2">
    <name type="scientific">Eubacterium plexicaudatum ASF492</name>
    <dbReference type="NCBI Taxonomy" id="1235802"/>
    <lineage>
        <taxon>Bacteria</taxon>
        <taxon>Bacillati</taxon>
        <taxon>Bacillota</taxon>
        <taxon>Clostridia</taxon>
        <taxon>Eubacteriales</taxon>
        <taxon>Eubacteriaceae</taxon>
        <taxon>Eubacterium</taxon>
    </lineage>
</organism>
<dbReference type="eggNOG" id="ENOG502ZT18">
    <property type="taxonomic scope" value="Bacteria"/>
</dbReference>
<gene>
    <name evidence="1" type="ORF">C823_05442</name>
</gene>
<dbReference type="HOGENOM" id="CLU_215329_0_0_9"/>
<dbReference type="EMBL" id="AQFT01000160">
    <property type="protein sequence ID" value="EMZ19617.1"/>
    <property type="molecule type" value="Genomic_DNA"/>
</dbReference>
<dbReference type="PATRIC" id="fig|1235802.3.peg.5742"/>
<dbReference type="InterPro" id="IPR009229">
    <property type="entry name" value="AgrD"/>
</dbReference>
<dbReference type="AlphaFoldDB" id="N1ZRG1"/>
<dbReference type="STRING" id="1235802.C823_05442"/>
<proteinExistence type="predicted"/>
<reference evidence="1 2" key="1">
    <citation type="journal article" date="2014" name="Genome Announc.">
        <title>Draft genome sequences of the altered schaedler flora, a defined bacterial community from gnotobiotic mice.</title>
        <authorList>
            <person name="Wannemuehler M.J."/>
            <person name="Overstreet A.M."/>
            <person name="Ward D.V."/>
            <person name="Phillips G.J."/>
        </authorList>
    </citation>
    <scope>NUCLEOTIDE SEQUENCE [LARGE SCALE GENOMIC DNA]</scope>
    <source>
        <strain evidence="1 2">ASF492</strain>
    </source>
</reference>
<keyword evidence="2" id="KW-1185">Reference proteome</keyword>
<protein>
    <submittedName>
        <fullName evidence="1">Cyclic lactone autoinducer peptide</fullName>
    </submittedName>
</protein>
<comment type="caution">
    <text evidence="1">The sequence shown here is derived from an EMBL/GenBank/DDBJ whole genome shotgun (WGS) entry which is preliminary data.</text>
</comment>
<evidence type="ECO:0000313" key="1">
    <source>
        <dbReference type="EMBL" id="EMZ19617.1"/>
    </source>
</evidence>